<evidence type="ECO:0000313" key="1">
    <source>
        <dbReference type="EMBL" id="QDX94720.1"/>
    </source>
</evidence>
<gene>
    <name evidence="1" type="ORF">EEL30_22015</name>
</gene>
<accession>A0A518VCK8</accession>
<sequence length="103" mass="12177">MQTLEIGAFTDSDFADLINEKFFSLDERFTNKWYPVTLDTPKGAIQLDIGMSKQHFIHFRKPLKPSHKNAEGQTVFLYFNYRITKKKEFKENGYSYDVAPQFR</sequence>
<proteinExistence type="predicted"/>
<dbReference type="EMBL" id="CP033464">
    <property type="protein sequence ID" value="QDX94720.1"/>
    <property type="molecule type" value="Genomic_DNA"/>
</dbReference>
<name>A0A518VCK8_BRELA</name>
<dbReference type="AlphaFoldDB" id="A0A518VCK8"/>
<protein>
    <submittedName>
        <fullName evidence="1">Uncharacterized protein</fullName>
    </submittedName>
</protein>
<organism evidence="1 2">
    <name type="scientific">Brevibacillus laterosporus</name>
    <name type="common">Bacillus laterosporus</name>
    <dbReference type="NCBI Taxonomy" id="1465"/>
    <lineage>
        <taxon>Bacteria</taxon>
        <taxon>Bacillati</taxon>
        <taxon>Bacillota</taxon>
        <taxon>Bacilli</taxon>
        <taxon>Bacillales</taxon>
        <taxon>Paenibacillaceae</taxon>
        <taxon>Brevibacillus</taxon>
    </lineage>
</organism>
<reference evidence="1 2" key="1">
    <citation type="submission" date="2018-11" db="EMBL/GenBank/DDBJ databases">
        <title>Phylogenetic determinants of toxin gene distribution in genomes of Brevibacillus laterosporus.</title>
        <authorList>
            <person name="Glare T.R."/>
            <person name="Durrant A."/>
            <person name="Berry C."/>
            <person name="Palma L."/>
            <person name="Ormskirk M."/>
            <person name="Cox M.O."/>
        </authorList>
    </citation>
    <scope>NUCLEOTIDE SEQUENCE [LARGE SCALE GENOMIC DNA]</scope>
    <source>
        <strain evidence="1 2">1821L</strain>
    </source>
</reference>
<dbReference type="Proteomes" id="UP000319432">
    <property type="component" value="Chromosome"/>
</dbReference>
<keyword evidence="2" id="KW-1185">Reference proteome</keyword>
<evidence type="ECO:0000313" key="2">
    <source>
        <dbReference type="Proteomes" id="UP000319432"/>
    </source>
</evidence>